<comment type="caution">
    <text evidence="11">The sequence shown here is derived from an EMBL/GenBank/DDBJ whole genome shotgun (WGS) entry which is preliminary data.</text>
</comment>
<evidence type="ECO:0000256" key="3">
    <source>
        <dbReference type="ARBA" id="ARBA00022692"/>
    </source>
</evidence>
<dbReference type="Pfam" id="PF10225">
    <property type="entry name" value="NEMP"/>
    <property type="match status" value="1"/>
</dbReference>
<evidence type="ECO:0000256" key="9">
    <source>
        <dbReference type="SAM" id="Phobius"/>
    </source>
</evidence>
<dbReference type="EMBL" id="JAZDUA010000014">
    <property type="protein sequence ID" value="KAK7873378.1"/>
    <property type="molecule type" value="Genomic_DNA"/>
</dbReference>
<keyword evidence="3 9" id="KW-0812">Transmembrane</keyword>
<dbReference type="Proteomes" id="UP001378592">
    <property type="component" value="Unassembled WGS sequence"/>
</dbReference>
<evidence type="ECO:0000256" key="1">
    <source>
        <dbReference type="ARBA" id="ARBA00004575"/>
    </source>
</evidence>
<proteinExistence type="inferred from homology"/>
<feature type="compositionally biased region" description="Acidic residues" evidence="8">
    <location>
        <begin position="401"/>
        <end position="413"/>
    </location>
</feature>
<dbReference type="PANTHER" id="PTHR13598">
    <property type="entry name" value="AT07567P-RELATED"/>
    <property type="match status" value="1"/>
</dbReference>
<keyword evidence="4 10" id="KW-0732">Signal</keyword>
<evidence type="ECO:0000313" key="11">
    <source>
        <dbReference type="EMBL" id="KAK7873378.1"/>
    </source>
</evidence>
<feature type="chain" id="PRO_5042859168" description="Nuclear envelope integral membrane protein 1" evidence="10">
    <location>
        <begin position="28"/>
        <end position="413"/>
    </location>
</feature>
<organism evidence="11 12">
    <name type="scientific">Gryllus longicercus</name>
    <dbReference type="NCBI Taxonomy" id="2509291"/>
    <lineage>
        <taxon>Eukaryota</taxon>
        <taxon>Metazoa</taxon>
        <taxon>Ecdysozoa</taxon>
        <taxon>Arthropoda</taxon>
        <taxon>Hexapoda</taxon>
        <taxon>Insecta</taxon>
        <taxon>Pterygota</taxon>
        <taxon>Neoptera</taxon>
        <taxon>Polyneoptera</taxon>
        <taxon>Orthoptera</taxon>
        <taxon>Ensifera</taxon>
        <taxon>Gryllidea</taxon>
        <taxon>Grylloidea</taxon>
        <taxon>Gryllidae</taxon>
        <taxon>Gryllinae</taxon>
        <taxon>Gryllus</taxon>
    </lineage>
</organism>
<keyword evidence="12" id="KW-1185">Reference proteome</keyword>
<feature type="region of interest" description="Disordered" evidence="8">
    <location>
        <begin position="391"/>
        <end position="413"/>
    </location>
</feature>
<evidence type="ECO:0000256" key="8">
    <source>
        <dbReference type="SAM" id="MobiDB-lite"/>
    </source>
</evidence>
<evidence type="ECO:0000256" key="4">
    <source>
        <dbReference type="ARBA" id="ARBA00022729"/>
    </source>
</evidence>
<keyword evidence="7" id="KW-0539">Nucleus</keyword>
<dbReference type="AlphaFoldDB" id="A0AAN9WRV4"/>
<name>A0AAN9WRV4_9ORTH</name>
<protein>
    <recommendedName>
        <fullName evidence="13">Nuclear envelope integral membrane protein 1</fullName>
    </recommendedName>
</protein>
<comment type="similarity">
    <text evidence="2">Belongs to the NEMP family.</text>
</comment>
<sequence length="413" mass="47467">MADIMNRLCVHIVLLCVFFTSSSTILAEKIDSRKGNVVYLQPGMALKRNTPSDLELFCFLGRMKSLVRVWETVIVKIHMDVENFDYYIGATLDDVIVAYDAHQNSWSILNFASKSDIIRINPFNQSCIGIHSYRRYPFKIELLIIRVDFWRVLMVAGGVVLFLAAPKLSKNPIFYYLCGVTVGICASVLILIYFFSKLLPQKPLMYSVLIGGWTVTVYFIQMMWENFRTVFEHYGSHVLAYIASVGIISFGVCYRFGPVTDPRSRNLIKWTLQLAGIALILFSSWLQEATISISLVLVVIYLFPASWISNLKTFWKRRFPPRVKLLSEDEYHEQGVIETQKALKELRGYCSSPECDAWRTVLKIKDPIRFAEFMSGNSHLTDAEILAYESEPRYRGPANDSENEESDDVEDYY</sequence>
<keyword evidence="5 9" id="KW-1133">Transmembrane helix</keyword>
<feature type="signal peptide" evidence="10">
    <location>
        <begin position="1"/>
        <end position="27"/>
    </location>
</feature>
<feature type="transmembrane region" description="Helical" evidence="9">
    <location>
        <begin position="173"/>
        <end position="195"/>
    </location>
</feature>
<evidence type="ECO:0000256" key="10">
    <source>
        <dbReference type="SAM" id="SignalP"/>
    </source>
</evidence>
<feature type="transmembrane region" description="Helical" evidence="9">
    <location>
        <begin position="267"/>
        <end position="285"/>
    </location>
</feature>
<dbReference type="PANTHER" id="PTHR13598:SF1">
    <property type="entry name" value="AT07567P-RELATED"/>
    <property type="match status" value="1"/>
</dbReference>
<dbReference type="GO" id="GO:0005637">
    <property type="term" value="C:nuclear inner membrane"/>
    <property type="evidence" value="ECO:0007669"/>
    <property type="project" value="UniProtKB-SubCell"/>
</dbReference>
<feature type="transmembrane region" description="Helical" evidence="9">
    <location>
        <begin position="291"/>
        <end position="308"/>
    </location>
</feature>
<feature type="transmembrane region" description="Helical" evidence="9">
    <location>
        <begin position="204"/>
        <end position="224"/>
    </location>
</feature>
<dbReference type="InterPro" id="IPR019358">
    <property type="entry name" value="NEMP_fam"/>
</dbReference>
<gene>
    <name evidence="11" type="ORF">R5R35_000180</name>
</gene>
<keyword evidence="6 9" id="KW-0472">Membrane</keyword>
<evidence type="ECO:0000256" key="6">
    <source>
        <dbReference type="ARBA" id="ARBA00023136"/>
    </source>
</evidence>
<evidence type="ECO:0008006" key="13">
    <source>
        <dbReference type="Google" id="ProtNLM"/>
    </source>
</evidence>
<evidence type="ECO:0000256" key="2">
    <source>
        <dbReference type="ARBA" id="ARBA00005748"/>
    </source>
</evidence>
<accession>A0AAN9WRV4</accession>
<evidence type="ECO:0000256" key="5">
    <source>
        <dbReference type="ARBA" id="ARBA00022989"/>
    </source>
</evidence>
<evidence type="ECO:0000256" key="7">
    <source>
        <dbReference type="ARBA" id="ARBA00023242"/>
    </source>
</evidence>
<evidence type="ECO:0000313" key="12">
    <source>
        <dbReference type="Proteomes" id="UP001378592"/>
    </source>
</evidence>
<feature type="transmembrane region" description="Helical" evidence="9">
    <location>
        <begin position="236"/>
        <end position="255"/>
    </location>
</feature>
<comment type="subcellular location">
    <subcellularLocation>
        <location evidence="1">Nucleus inner membrane</location>
        <topology evidence="1">Multi-pass membrane protein</topology>
        <orientation evidence="1">Nucleoplasmic side</orientation>
    </subcellularLocation>
</comment>
<reference evidence="11 12" key="1">
    <citation type="submission" date="2024-03" db="EMBL/GenBank/DDBJ databases">
        <title>The genome assembly and annotation of the cricket Gryllus longicercus Weissman &amp; Gray.</title>
        <authorList>
            <person name="Szrajer S."/>
            <person name="Gray D."/>
            <person name="Ylla G."/>
        </authorList>
    </citation>
    <scope>NUCLEOTIDE SEQUENCE [LARGE SCALE GENOMIC DNA]</scope>
    <source>
        <strain evidence="11">DAG 2021-001</strain>
        <tissue evidence="11">Whole body minus gut</tissue>
    </source>
</reference>